<dbReference type="EMBL" id="CAJFDH010000006">
    <property type="protein sequence ID" value="CAD5229221.1"/>
    <property type="molecule type" value="Genomic_DNA"/>
</dbReference>
<comment type="caution">
    <text evidence="2">The sequence shown here is derived from an EMBL/GenBank/DDBJ whole genome shotgun (WGS) entry which is preliminary data.</text>
</comment>
<accession>A0A811LL60</accession>
<evidence type="ECO:0000256" key="1">
    <source>
        <dbReference type="SAM" id="SignalP"/>
    </source>
</evidence>
<keyword evidence="3" id="KW-1185">Reference proteome</keyword>
<proteinExistence type="predicted"/>
<organism evidence="2 3">
    <name type="scientific">Bursaphelenchus okinawaensis</name>
    <dbReference type="NCBI Taxonomy" id="465554"/>
    <lineage>
        <taxon>Eukaryota</taxon>
        <taxon>Metazoa</taxon>
        <taxon>Ecdysozoa</taxon>
        <taxon>Nematoda</taxon>
        <taxon>Chromadorea</taxon>
        <taxon>Rhabditida</taxon>
        <taxon>Tylenchina</taxon>
        <taxon>Tylenchomorpha</taxon>
        <taxon>Aphelenchoidea</taxon>
        <taxon>Aphelenchoididae</taxon>
        <taxon>Bursaphelenchus</taxon>
    </lineage>
</organism>
<keyword evidence="1" id="KW-0732">Signal</keyword>
<evidence type="ECO:0000313" key="2">
    <source>
        <dbReference type="EMBL" id="CAD5229221.1"/>
    </source>
</evidence>
<dbReference type="EMBL" id="CAJFCW020000006">
    <property type="protein sequence ID" value="CAG9126050.1"/>
    <property type="molecule type" value="Genomic_DNA"/>
</dbReference>
<evidence type="ECO:0000313" key="3">
    <source>
        <dbReference type="Proteomes" id="UP000614601"/>
    </source>
</evidence>
<protein>
    <submittedName>
        <fullName evidence="2">Uncharacterized protein</fullName>
    </submittedName>
</protein>
<dbReference type="Proteomes" id="UP000783686">
    <property type="component" value="Unassembled WGS sequence"/>
</dbReference>
<gene>
    <name evidence="2" type="ORF">BOKJ2_LOCUS13280</name>
</gene>
<name>A0A811LL60_9BILA</name>
<feature type="signal peptide" evidence="1">
    <location>
        <begin position="1"/>
        <end position="19"/>
    </location>
</feature>
<reference evidence="2" key="1">
    <citation type="submission" date="2020-09" db="EMBL/GenBank/DDBJ databases">
        <authorList>
            <person name="Kikuchi T."/>
        </authorList>
    </citation>
    <scope>NUCLEOTIDE SEQUENCE</scope>
    <source>
        <strain evidence="2">SH1</strain>
    </source>
</reference>
<dbReference type="OrthoDB" id="5860564at2759"/>
<feature type="chain" id="PRO_5036221435" evidence="1">
    <location>
        <begin position="20"/>
        <end position="133"/>
    </location>
</feature>
<sequence>MMYLWLISALVYCVTSIGASSSFGAQPVRCYDCRADDATCNVGECQGVICVKMETSNMDNDRKTVHKTCSDEYETTQCKQSGFGSKLITRCTCEGNFCNGDDHLNAAGLQPAASSTSSVFPITVLVLTICRLL</sequence>
<dbReference type="AlphaFoldDB" id="A0A811LL60"/>
<dbReference type="Proteomes" id="UP000614601">
    <property type="component" value="Unassembled WGS sequence"/>
</dbReference>